<protein>
    <submittedName>
        <fullName evidence="7">SulP family inorganic anion transporter</fullName>
    </submittedName>
</protein>
<sequence>MNFPALSWLRSYPREWLRADVVAGITLAAYLLPAGIGDASLAGLPPEAGLYACLFGGLVFWLFCGSRHTVITVTSAISLLIGASLAPMSDGDPARHAALAACTALLVAIIAFIAWLVKAGTIVNFISEPVMIGFKCGVALFLASSQLPKLFGYKGGHGDFWERSGHFLSHLDQTNMAALLTGIAALAVLILGKIFLKNKPVGLFVVIGGIIAATLLGLEKQGVKMLGEVPRGLPMPGLPGIKASDLNDLLPLALACFMLGAVETAAIGRMFAAKHGGRFDSNREFLALSLSNLAAGLGRSFPISGGMSQSLVNESGGAKTPLSGLIASLIILIVALFLSSLLHNLPQPALAAIVLVAIAGLFKVKALKRLWKYDRPEFIVAMAALAGVLCSGLLRGVMLGAVISMFQLIRSASKPHVAVLGRIPGTRRFSDSARHEDNESIPGVLIVRPESGLVYFNIDHVRDRITAAAETTKPKLVLLDLSAAPRVDLQAAATLGALHSELATTGIRLQIVEAHASVRDKLRQEEIDEKTGTINRHTSVADAVDAFLRGEPHPA</sequence>
<gene>
    <name evidence="7" type="ORF">WKV53_17970</name>
</gene>
<comment type="caution">
    <text evidence="7">The sequence shown here is derived from an EMBL/GenBank/DDBJ whole genome shotgun (WGS) entry which is preliminary data.</text>
</comment>
<feature type="transmembrane region" description="Helical" evidence="5">
    <location>
        <begin position="201"/>
        <end position="218"/>
    </location>
</feature>
<evidence type="ECO:0000256" key="1">
    <source>
        <dbReference type="ARBA" id="ARBA00004141"/>
    </source>
</evidence>
<feature type="transmembrane region" description="Helical" evidence="5">
    <location>
        <begin position="349"/>
        <end position="366"/>
    </location>
</feature>
<keyword evidence="3 5" id="KW-1133">Transmembrane helix</keyword>
<keyword evidence="8" id="KW-1185">Reference proteome</keyword>
<dbReference type="PANTHER" id="PTHR11814">
    <property type="entry name" value="SULFATE TRANSPORTER"/>
    <property type="match status" value="1"/>
</dbReference>
<keyword evidence="2 5" id="KW-0812">Transmembrane</keyword>
<feature type="transmembrane region" description="Helical" evidence="5">
    <location>
        <begin position="176"/>
        <end position="196"/>
    </location>
</feature>
<feature type="transmembrane region" description="Helical" evidence="5">
    <location>
        <begin position="249"/>
        <end position="272"/>
    </location>
</feature>
<feature type="transmembrane region" description="Helical" evidence="5">
    <location>
        <begin position="378"/>
        <end position="406"/>
    </location>
</feature>
<feature type="transmembrane region" description="Helical" evidence="5">
    <location>
        <begin position="322"/>
        <end position="342"/>
    </location>
</feature>
<feature type="transmembrane region" description="Helical" evidence="5">
    <location>
        <begin position="21"/>
        <end position="42"/>
    </location>
</feature>
<feature type="transmembrane region" description="Helical" evidence="5">
    <location>
        <begin position="129"/>
        <end position="147"/>
    </location>
</feature>
<feature type="transmembrane region" description="Helical" evidence="5">
    <location>
        <begin position="48"/>
        <end position="64"/>
    </location>
</feature>
<dbReference type="Pfam" id="PF00916">
    <property type="entry name" value="Sulfate_transp"/>
    <property type="match status" value="1"/>
</dbReference>
<keyword evidence="4 5" id="KW-0472">Membrane</keyword>
<dbReference type="PROSITE" id="PS50801">
    <property type="entry name" value="STAS"/>
    <property type="match status" value="1"/>
</dbReference>
<feature type="transmembrane region" description="Helical" evidence="5">
    <location>
        <begin position="69"/>
        <end position="86"/>
    </location>
</feature>
<evidence type="ECO:0000313" key="8">
    <source>
        <dbReference type="Proteomes" id="UP001371305"/>
    </source>
</evidence>
<dbReference type="InterPro" id="IPR002645">
    <property type="entry name" value="STAS_dom"/>
</dbReference>
<dbReference type="Gene3D" id="3.30.750.24">
    <property type="entry name" value="STAS domain"/>
    <property type="match status" value="1"/>
</dbReference>
<dbReference type="InterPro" id="IPR011547">
    <property type="entry name" value="SLC26A/SulP_dom"/>
</dbReference>
<organism evidence="7 8">
    <name type="scientific">Luteolibacter soli</name>
    <dbReference type="NCBI Taxonomy" id="3135280"/>
    <lineage>
        <taxon>Bacteria</taxon>
        <taxon>Pseudomonadati</taxon>
        <taxon>Verrucomicrobiota</taxon>
        <taxon>Verrucomicrobiia</taxon>
        <taxon>Verrucomicrobiales</taxon>
        <taxon>Verrucomicrobiaceae</taxon>
        <taxon>Luteolibacter</taxon>
    </lineage>
</organism>
<dbReference type="Pfam" id="PF01740">
    <property type="entry name" value="STAS"/>
    <property type="match status" value="1"/>
</dbReference>
<proteinExistence type="predicted"/>
<feature type="transmembrane region" description="Helical" evidence="5">
    <location>
        <begin position="98"/>
        <end position="117"/>
    </location>
</feature>
<dbReference type="InterPro" id="IPR001902">
    <property type="entry name" value="SLC26A/SulP_fam"/>
</dbReference>
<dbReference type="SUPFAM" id="SSF52091">
    <property type="entry name" value="SpoIIaa-like"/>
    <property type="match status" value="1"/>
</dbReference>
<evidence type="ECO:0000256" key="2">
    <source>
        <dbReference type="ARBA" id="ARBA00022692"/>
    </source>
</evidence>
<feature type="domain" description="STAS" evidence="6">
    <location>
        <begin position="434"/>
        <end position="547"/>
    </location>
</feature>
<dbReference type="CDD" id="cd07042">
    <property type="entry name" value="STAS_SulP_like_sulfate_transporter"/>
    <property type="match status" value="1"/>
</dbReference>
<dbReference type="NCBIfam" id="TIGR00815">
    <property type="entry name" value="sulP"/>
    <property type="match status" value="1"/>
</dbReference>
<name>A0ABU9AXB7_9BACT</name>
<dbReference type="RefSeq" id="WP_341406161.1">
    <property type="nucleotide sequence ID" value="NZ_JBBUKT010000007.1"/>
</dbReference>
<dbReference type="Proteomes" id="UP001371305">
    <property type="component" value="Unassembled WGS sequence"/>
</dbReference>
<accession>A0ABU9AXB7</accession>
<evidence type="ECO:0000259" key="6">
    <source>
        <dbReference type="PROSITE" id="PS50801"/>
    </source>
</evidence>
<evidence type="ECO:0000256" key="3">
    <source>
        <dbReference type="ARBA" id="ARBA00022989"/>
    </source>
</evidence>
<comment type="subcellular location">
    <subcellularLocation>
        <location evidence="1">Membrane</location>
        <topology evidence="1">Multi-pass membrane protein</topology>
    </subcellularLocation>
</comment>
<evidence type="ECO:0000256" key="5">
    <source>
        <dbReference type="SAM" id="Phobius"/>
    </source>
</evidence>
<evidence type="ECO:0000256" key="4">
    <source>
        <dbReference type="ARBA" id="ARBA00023136"/>
    </source>
</evidence>
<reference evidence="7 8" key="1">
    <citation type="submission" date="2024-04" db="EMBL/GenBank/DDBJ databases">
        <title>Luteolibacter sp. isolated from soil.</title>
        <authorList>
            <person name="An J."/>
        </authorList>
    </citation>
    <scope>NUCLEOTIDE SEQUENCE [LARGE SCALE GENOMIC DNA]</scope>
    <source>
        <strain evidence="7 8">Y139</strain>
    </source>
</reference>
<evidence type="ECO:0000313" key="7">
    <source>
        <dbReference type="EMBL" id="MEK7952404.1"/>
    </source>
</evidence>
<dbReference type="InterPro" id="IPR036513">
    <property type="entry name" value="STAS_dom_sf"/>
</dbReference>
<dbReference type="EMBL" id="JBBUKT010000007">
    <property type="protein sequence ID" value="MEK7952404.1"/>
    <property type="molecule type" value="Genomic_DNA"/>
</dbReference>